<name>A0ABU5EP44_9FLAO</name>
<dbReference type="PROSITE" id="PS51257">
    <property type="entry name" value="PROKAR_LIPOPROTEIN"/>
    <property type="match status" value="1"/>
</dbReference>
<sequence>MRNLFGILLIILLGITSSCEGRITKKQALAEDIEEFKKSVSVQLEIFEPESYTEHRVDTTLSNGFRVKIKAYTDMNHSVIFTKIKDTINYQTHYRNFKFDIIVEKDNKVIYDKSFDKQKANKAFKFNPNLVKGSDLYNFNKLAILNAIQVNDDPNYANMVAIDVMYVIPKTDKVSYHKILINDKGKANFIQTEKH</sequence>
<dbReference type="RefSeq" id="WP_320554902.1">
    <property type="nucleotide sequence ID" value="NZ_JAXDAE010000003.1"/>
</dbReference>
<reference evidence="1 2" key="1">
    <citation type="submission" date="2023-11" db="EMBL/GenBank/DDBJ databases">
        <title>Winogradskyella pelagius sp. nov., isolated from coastal sediment.</title>
        <authorList>
            <person name="Li F."/>
        </authorList>
    </citation>
    <scope>NUCLEOTIDE SEQUENCE [LARGE SCALE GENOMIC DNA]</scope>
    <source>
        <strain evidence="1 2">KCTC 23502</strain>
    </source>
</reference>
<comment type="caution">
    <text evidence="1">The sequence shown here is derived from an EMBL/GenBank/DDBJ whole genome shotgun (WGS) entry which is preliminary data.</text>
</comment>
<evidence type="ECO:0000313" key="2">
    <source>
        <dbReference type="Proteomes" id="UP001285855"/>
    </source>
</evidence>
<proteinExistence type="predicted"/>
<accession>A0ABU5EP44</accession>
<evidence type="ECO:0000313" key="1">
    <source>
        <dbReference type="EMBL" id="MDY2586529.1"/>
    </source>
</evidence>
<gene>
    <name evidence="1" type="ORF">SNF14_04220</name>
</gene>
<dbReference type="EMBL" id="JAXDAE010000003">
    <property type="protein sequence ID" value="MDY2586529.1"/>
    <property type="molecule type" value="Genomic_DNA"/>
</dbReference>
<organism evidence="1 2">
    <name type="scientific">Winogradskyella aquimaris</name>
    <dbReference type="NCBI Taxonomy" id="864074"/>
    <lineage>
        <taxon>Bacteria</taxon>
        <taxon>Pseudomonadati</taxon>
        <taxon>Bacteroidota</taxon>
        <taxon>Flavobacteriia</taxon>
        <taxon>Flavobacteriales</taxon>
        <taxon>Flavobacteriaceae</taxon>
        <taxon>Winogradskyella</taxon>
    </lineage>
</organism>
<keyword evidence="2" id="KW-1185">Reference proteome</keyword>
<dbReference type="Proteomes" id="UP001285855">
    <property type="component" value="Unassembled WGS sequence"/>
</dbReference>
<protein>
    <submittedName>
        <fullName evidence="1">Uncharacterized protein</fullName>
    </submittedName>
</protein>